<dbReference type="EMBL" id="JAUEPP010000004">
    <property type="protein sequence ID" value="KAK3344730.1"/>
    <property type="molecule type" value="Genomic_DNA"/>
</dbReference>
<evidence type="ECO:0008006" key="4">
    <source>
        <dbReference type="Google" id="ProtNLM"/>
    </source>
</evidence>
<proteinExistence type="predicted"/>
<evidence type="ECO:0000313" key="3">
    <source>
        <dbReference type="Proteomes" id="UP001278500"/>
    </source>
</evidence>
<reference evidence="2" key="1">
    <citation type="journal article" date="2023" name="Mol. Phylogenet. Evol.">
        <title>Genome-scale phylogeny and comparative genomics of the fungal order Sordariales.</title>
        <authorList>
            <person name="Hensen N."/>
            <person name="Bonometti L."/>
            <person name="Westerberg I."/>
            <person name="Brannstrom I.O."/>
            <person name="Guillou S."/>
            <person name="Cros-Aarteil S."/>
            <person name="Calhoun S."/>
            <person name="Haridas S."/>
            <person name="Kuo A."/>
            <person name="Mondo S."/>
            <person name="Pangilinan J."/>
            <person name="Riley R."/>
            <person name="LaButti K."/>
            <person name="Andreopoulos B."/>
            <person name="Lipzen A."/>
            <person name="Chen C."/>
            <person name="Yan M."/>
            <person name="Daum C."/>
            <person name="Ng V."/>
            <person name="Clum A."/>
            <person name="Steindorff A."/>
            <person name="Ohm R.A."/>
            <person name="Martin F."/>
            <person name="Silar P."/>
            <person name="Natvig D.O."/>
            <person name="Lalanne C."/>
            <person name="Gautier V."/>
            <person name="Ament-Velasquez S.L."/>
            <person name="Kruys A."/>
            <person name="Hutchinson M.I."/>
            <person name="Powell A.J."/>
            <person name="Barry K."/>
            <person name="Miller A.N."/>
            <person name="Grigoriev I.V."/>
            <person name="Debuchy R."/>
            <person name="Gladieux P."/>
            <person name="Hiltunen Thoren M."/>
            <person name="Johannesson H."/>
        </authorList>
    </citation>
    <scope>NUCLEOTIDE SEQUENCE</scope>
    <source>
        <strain evidence="2">CBS 560.94</strain>
    </source>
</reference>
<dbReference type="RefSeq" id="XP_062681343.1">
    <property type="nucleotide sequence ID" value="XM_062826752.1"/>
</dbReference>
<feature type="chain" id="PRO_5041942427" description="Secreted protein" evidence="1">
    <location>
        <begin position="27"/>
        <end position="76"/>
    </location>
</feature>
<dbReference type="AlphaFoldDB" id="A0AAE0JES7"/>
<name>A0AAE0JES7_9PEZI</name>
<keyword evidence="3" id="KW-1185">Reference proteome</keyword>
<evidence type="ECO:0000313" key="2">
    <source>
        <dbReference type="EMBL" id="KAK3344730.1"/>
    </source>
</evidence>
<dbReference type="GeneID" id="87863906"/>
<organism evidence="2 3">
    <name type="scientific">Neurospora tetraspora</name>
    <dbReference type="NCBI Taxonomy" id="94610"/>
    <lineage>
        <taxon>Eukaryota</taxon>
        <taxon>Fungi</taxon>
        <taxon>Dikarya</taxon>
        <taxon>Ascomycota</taxon>
        <taxon>Pezizomycotina</taxon>
        <taxon>Sordariomycetes</taxon>
        <taxon>Sordariomycetidae</taxon>
        <taxon>Sordariales</taxon>
        <taxon>Sordariaceae</taxon>
        <taxon>Neurospora</taxon>
    </lineage>
</organism>
<dbReference type="Proteomes" id="UP001278500">
    <property type="component" value="Unassembled WGS sequence"/>
</dbReference>
<feature type="signal peptide" evidence="1">
    <location>
        <begin position="1"/>
        <end position="26"/>
    </location>
</feature>
<reference evidence="2" key="2">
    <citation type="submission" date="2023-06" db="EMBL/GenBank/DDBJ databases">
        <authorList>
            <consortium name="Lawrence Berkeley National Laboratory"/>
            <person name="Haridas S."/>
            <person name="Hensen N."/>
            <person name="Bonometti L."/>
            <person name="Westerberg I."/>
            <person name="Brannstrom I.O."/>
            <person name="Guillou S."/>
            <person name="Cros-Aarteil S."/>
            <person name="Calhoun S."/>
            <person name="Kuo A."/>
            <person name="Mondo S."/>
            <person name="Pangilinan J."/>
            <person name="Riley R."/>
            <person name="Labutti K."/>
            <person name="Andreopoulos B."/>
            <person name="Lipzen A."/>
            <person name="Chen C."/>
            <person name="Yanf M."/>
            <person name="Daum C."/>
            <person name="Ng V."/>
            <person name="Clum A."/>
            <person name="Steindorff A."/>
            <person name="Ohm R."/>
            <person name="Martin F."/>
            <person name="Silar P."/>
            <person name="Natvig D."/>
            <person name="Lalanne C."/>
            <person name="Gautier V."/>
            <person name="Ament-Velasquez S.L."/>
            <person name="Kruys A."/>
            <person name="Hutchinson M.I."/>
            <person name="Powell A.J."/>
            <person name="Barry K."/>
            <person name="Miller A.N."/>
            <person name="Grigoriev I.V."/>
            <person name="Debuchy R."/>
            <person name="Gladieux P."/>
            <person name="Thoren M.H."/>
            <person name="Johannesson H."/>
        </authorList>
    </citation>
    <scope>NUCLEOTIDE SEQUENCE</scope>
    <source>
        <strain evidence="2">CBS 560.94</strain>
    </source>
</reference>
<sequence length="76" mass="8356">MNGTRASFHWTVFALFPAGLAGLARTLMSPALQLSPGVDQGMRKTTLEKRVLKPSPCLGILGTRWIRSTHAYPVYI</sequence>
<evidence type="ECO:0000256" key="1">
    <source>
        <dbReference type="SAM" id="SignalP"/>
    </source>
</evidence>
<comment type="caution">
    <text evidence="2">The sequence shown here is derived from an EMBL/GenBank/DDBJ whole genome shotgun (WGS) entry which is preliminary data.</text>
</comment>
<protein>
    <recommendedName>
        <fullName evidence="4">Secreted protein</fullName>
    </recommendedName>
</protein>
<gene>
    <name evidence="2" type="ORF">B0H65DRAFT_464273</name>
</gene>
<accession>A0AAE0JES7</accession>
<keyword evidence="1" id="KW-0732">Signal</keyword>